<keyword evidence="3" id="KW-1185">Reference proteome</keyword>
<dbReference type="EMBL" id="SDHX01000001">
    <property type="protein sequence ID" value="RXK54958.1"/>
    <property type="molecule type" value="Genomic_DNA"/>
</dbReference>
<sequence length="67" mass="7562">MAQPPWERKSEKPAGKTKLTPESIAWARARAKAAGRRYPNLVDNMAASRRQTEEELRAKGPGFLRNL</sequence>
<evidence type="ECO:0000313" key="2">
    <source>
        <dbReference type="EMBL" id="RXK54958.1"/>
    </source>
</evidence>
<name>A0A4Q1C7W2_9BACT</name>
<comment type="caution">
    <text evidence="2">The sequence shown here is derived from an EMBL/GenBank/DDBJ whole genome shotgun (WGS) entry which is preliminary data.</text>
</comment>
<feature type="compositionally biased region" description="Basic and acidic residues" evidence="1">
    <location>
        <begin position="1"/>
        <end position="14"/>
    </location>
</feature>
<reference evidence="2 3" key="1">
    <citation type="submission" date="2019-01" db="EMBL/GenBank/DDBJ databases">
        <title>Lacunisphaera sp. strain TWA-58.</title>
        <authorList>
            <person name="Chen W.-M."/>
        </authorList>
    </citation>
    <scope>NUCLEOTIDE SEQUENCE [LARGE SCALE GENOMIC DNA]</scope>
    <source>
        <strain evidence="2 3">TWA-58</strain>
    </source>
</reference>
<evidence type="ECO:0000313" key="3">
    <source>
        <dbReference type="Proteomes" id="UP000290218"/>
    </source>
</evidence>
<dbReference type="AlphaFoldDB" id="A0A4Q1C7W2"/>
<organism evidence="2 3">
    <name type="scientific">Oleiharenicola lentus</name>
    <dbReference type="NCBI Taxonomy" id="2508720"/>
    <lineage>
        <taxon>Bacteria</taxon>
        <taxon>Pseudomonadati</taxon>
        <taxon>Verrucomicrobiota</taxon>
        <taxon>Opitutia</taxon>
        <taxon>Opitutales</taxon>
        <taxon>Opitutaceae</taxon>
        <taxon>Oleiharenicola</taxon>
    </lineage>
</organism>
<protein>
    <submittedName>
        <fullName evidence="2">Uncharacterized protein</fullName>
    </submittedName>
</protein>
<evidence type="ECO:0000256" key="1">
    <source>
        <dbReference type="SAM" id="MobiDB-lite"/>
    </source>
</evidence>
<dbReference type="RefSeq" id="WP_129046323.1">
    <property type="nucleotide sequence ID" value="NZ_SDHX01000001.1"/>
</dbReference>
<gene>
    <name evidence="2" type="ORF">ESB00_03405</name>
</gene>
<accession>A0A4Q1C7W2</accession>
<proteinExistence type="predicted"/>
<dbReference type="OrthoDB" id="200178at2"/>
<feature type="region of interest" description="Disordered" evidence="1">
    <location>
        <begin position="1"/>
        <end position="22"/>
    </location>
</feature>
<dbReference type="Proteomes" id="UP000290218">
    <property type="component" value="Unassembled WGS sequence"/>
</dbReference>